<organism evidence="1 2">
    <name type="scientific">Yoonia rhodophyticola</name>
    <dbReference type="NCBI Taxonomy" id="3137370"/>
    <lineage>
        <taxon>Bacteria</taxon>
        <taxon>Pseudomonadati</taxon>
        <taxon>Pseudomonadota</taxon>
        <taxon>Alphaproteobacteria</taxon>
        <taxon>Rhodobacterales</taxon>
        <taxon>Paracoccaceae</taxon>
        <taxon>Yoonia</taxon>
    </lineage>
</organism>
<dbReference type="EMBL" id="CP151767">
    <property type="protein sequence ID" value="WZU66300.1"/>
    <property type="molecule type" value="Genomic_DNA"/>
</dbReference>
<proteinExistence type="predicted"/>
<evidence type="ECO:0000313" key="1">
    <source>
        <dbReference type="EMBL" id="WZU66300.1"/>
    </source>
</evidence>
<evidence type="ECO:0000313" key="2">
    <source>
        <dbReference type="Proteomes" id="UP001470809"/>
    </source>
</evidence>
<keyword evidence="2" id="KW-1185">Reference proteome</keyword>
<name>A0AAN0NJJ5_9RHOB</name>
<gene>
    <name evidence="1" type="ORF">AABB31_14675</name>
</gene>
<reference evidence="2" key="2">
    <citation type="submission" date="2024-08" db="EMBL/GenBank/DDBJ databases">
        <title>Phylogenomic analyses of a clade within the roseobacter group suggest taxonomic reassignments of species of the genera Aestuariivita, Citreicella, Loktanella, Nautella, Pelagibaca, Ruegeria, Thalassobius, Thiobacimonas and Tropicibacter, and the proposal o.</title>
        <authorList>
            <person name="Jeon C.O."/>
        </authorList>
    </citation>
    <scope>NUCLEOTIDE SEQUENCE [LARGE SCALE GENOMIC DNA]</scope>
    <source>
        <strain evidence="2">SS1-5</strain>
    </source>
</reference>
<dbReference type="AlphaFoldDB" id="A0AAN0NJJ5"/>
<dbReference type="Proteomes" id="UP001470809">
    <property type="component" value="Chromosome"/>
</dbReference>
<sequence length="304" mass="32915">MNITMTNYIITFSQSQDSDVSQDALKEILGRLETVRREGGGYRHRDGAFLTPKADSVSFALSAEDQALFAFLSDVYAALHPQEWGMSFALAEGDGLPEVTLFGGLSIEGDGILAGQTKYIAADEVLISTDVFVVTWPRLFVRSEEEPVGADGEVTYDVVPVTAVAPLLFTLPPFTGAADQEELIVILPDAELSIEAVMGGIVGTDVAEQIDDGHFMLVDPEGETKAEALTFNSDRGPVIELRIHVPDPSNTEVLSLLAERTATVTRAAAFIVVEEDFETFTFDVRPVRLDGTLGPAERITFNLN</sequence>
<protein>
    <submittedName>
        <fullName evidence="1">Uncharacterized protein</fullName>
    </submittedName>
</protein>
<accession>A0AAN0NJJ5</accession>
<reference evidence="1 2" key="1">
    <citation type="submission" date="2024-04" db="EMBL/GenBank/DDBJ databases">
        <title>Phylogenomic analyses of a clade within the roseobacter group suggest taxonomic reassignments of species of the genera Aestuariivita, Citreicella, Loktanella, Nautella, Pelagibaca, Ruegeria, Thalassobius, Thiobacimonas and Tropicibacter, and the proposal o.</title>
        <authorList>
            <person name="Jeon C.O."/>
        </authorList>
    </citation>
    <scope>NUCLEOTIDE SEQUENCE [LARGE SCALE GENOMIC DNA]</scope>
    <source>
        <strain evidence="1 2">SS1-5</strain>
    </source>
</reference>